<dbReference type="AlphaFoldDB" id="U5CZB0"/>
<dbReference type="HOGENOM" id="CLU_2149262_0_0_1"/>
<reference evidence="3" key="1">
    <citation type="journal article" date="2013" name="Science">
        <title>The Amborella genome and the evolution of flowering plants.</title>
        <authorList>
            <consortium name="Amborella Genome Project"/>
        </authorList>
    </citation>
    <scope>NUCLEOTIDE SEQUENCE [LARGE SCALE GENOMIC DNA]</scope>
</reference>
<protein>
    <submittedName>
        <fullName evidence="2">Uncharacterized protein</fullName>
    </submittedName>
</protein>
<evidence type="ECO:0000313" key="3">
    <source>
        <dbReference type="Proteomes" id="UP000017836"/>
    </source>
</evidence>
<evidence type="ECO:0000313" key="2">
    <source>
        <dbReference type="EMBL" id="ERN14472.1"/>
    </source>
</evidence>
<proteinExistence type="predicted"/>
<keyword evidence="1" id="KW-0812">Transmembrane</keyword>
<keyword evidence="1" id="KW-1133">Transmembrane helix</keyword>
<feature type="transmembrane region" description="Helical" evidence="1">
    <location>
        <begin position="63"/>
        <end position="84"/>
    </location>
</feature>
<gene>
    <name evidence="2" type="ORF">AMTR_s00174p00025070</name>
</gene>
<sequence length="112" mass="12347">MDFETEELVMSNFEVEGNGEMRFGYGSEIVNGGIGYSPAALSILFLGNSHSCHERGFVKKNSLFFVATMLIPSGLLLIGFSVHLSSQQHSPCYLQQRIGSHLYGLPFMVLVN</sequence>
<keyword evidence="1" id="KW-0472">Membrane</keyword>
<evidence type="ECO:0000256" key="1">
    <source>
        <dbReference type="SAM" id="Phobius"/>
    </source>
</evidence>
<accession>U5CZB0</accession>
<dbReference type="Proteomes" id="UP000017836">
    <property type="component" value="Unassembled WGS sequence"/>
</dbReference>
<keyword evidence="3" id="KW-1185">Reference proteome</keyword>
<dbReference type="EMBL" id="KI392534">
    <property type="protein sequence ID" value="ERN14472.1"/>
    <property type="molecule type" value="Genomic_DNA"/>
</dbReference>
<dbReference type="Gramene" id="ERN14472">
    <property type="protein sequence ID" value="ERN14472"/>
    <property type="gene ID" value="AMTR_s00174p00025070"/>
</dbReference>
<name>U5CZB0_AMBTC</name>
<organism evidence="2 3">
    <name type="scientific">Amborella trichopoda</name>
    <dbReference type="NCBI Taxonomy" id="13333"/>
    <lineage>
        <taxon>Eukaryota</taxon>
        <taxon>Viridiplantae</taxon>
        <taxon>Streptophyta</taxon>
        <taxon>Embryophyta</taxon>
        <taxon>Tracheophyta</taxon>
        <taxon>Spermatophyta</taxon>
        <taxon>Magnoliopsida</taxon>
        <taxon>Amborellales</taxon>
        <taxon>Amborellaceae</taxon>
        <taxon>Amborella</taxon>
    </lineage>
</organism>